<feature type="region of interest" description="Disordered" evidence="1">
    <location>
        <begin position="1"/>
        <end position="33"/>
    </location>
</feature>
<dbReference type="STRING" id="15368.A0A0Q3E3N3"/>
<gene>
    <name evidence="3" type="ORF">BRADI_5g08853v3</name>
</gene>
<evidence type="ECO:0000313" key="5">
    <source>
        <dbReference type="Proteomes" id="UP000008810"/>
    </source>
</evidence>
<dbReference type="Gramene" id="KQJ82415">
    <property type="protein sequence ID" value="KQJ82415"/>
    <property type="gene ID" value="BRADI_5g08853v3"/>
</dbReference>
<dbReference type="GO" id="GO:0009523">
    <property type="term" value="C:photosystem II"/>
    <property type="evidence" value="ECO:0007669"/>
    <property type="project" value="InterPro"/>
</dbReference>
<dbReference type="InterPro" id="IPR013082">
    <property type="entry name" value="PSII_cytb559_asu_lum"/>
</dbReference>
<sequence length="138" mass="15440">MESWADSGRAPRGLRRQLGKKTGGARRSVGASGRLGLGPVLQALWEAGEVRALGPRPVYHEVGGGDQRTGKGRNRRDWGTVDKVKWNRKRHKVSTGLAYDVFGSPRPNEYFTESRQGIPLITDRYDSLQQLDEFSRSF</sequence>
<protein>
    <recommendedName>
        <fullName evidence="2">Photosystem II cytochrome b559 alpha subunit lumenal region domain-containing protein</fullName>
    </recommendedName>
</protein>
<evidence type="ECO:0000259" key="2">
    <source>
        <dbReference type="Pfam" id="PF00284"/>
    </source>
</evidence>
<dbReference type="GO" id="GO:0009767">
    <property type="term" value="P:photosynthetic electron transport chain"/>
    <property type="evidence" value="ECO:0007669"/>
    <property type="project" value="InterPro"/>
</dbReference>
<feature type="domain" description="Photosystem II cytochrome b559 alpha subunit lumenal region" evidence="2">
    <location>
        <begin position="97"/>
        <end position="134"/>
    </location>
</feature>
<dbReference type="EnsemblPlants" id="KQJ82415">
    <property type="protein sequence ID" value="KQJ82415"/>
    <property type="gene ID" value="BRADI_5g08853v3"/>
</dbReference>
<reference evidence="3" key="2">
    <citation type="submission" date="2017-06" db="EMBL/GenBank/DDBJ databases">
        <title>WGS assembly of Brachypodium distachyon.</title>
        <authorList>
            <consortium name="The International Brachypodium Initiative"/>
            <person name="Lucas S."/>
            <person name="Harmon-Smith M."/>
            <person name="Lail K."/>
            <person name="Tice H."/>
            <person name="Grimwood J."/>
            <person name="Bruce D."/>
            <person name="Barry K."/>
            <person name="Shu S."/>
            <person name="Lindquist E."/>
            <person name="Wang M."/>
            <person name="Pitluck S."/>
            <person name="Vogel J.P."/>
            <person name="Garvin D.F."/>
            <person name="Mockler T.C."/>
            <person name="Schmutz J."/>
            <person name="Rokhsar D."/>
            <person name="Bevan M.W."/>
        </authorList>
    </citation>
    <scope>NUCLEOTIDE SEQUENCE</scope>
    <source>
        <strain evidence="3">Bd21</strain>
    </source>
</reference>
<keyword evidence="5" id="KW-1185">Reference proteome</keyword>
<reference evidence="3 4" key="1">
    <citation type="journal article" date="2010" name="Nature">
        <title>Genome sequencing and analysis of the model grass Brachypodium distachyon.</title>
        <authorList>
            <consortium name="International Brachypodium Initiative"/>
        </authorList>
    </citation>
    <scope>NUCLEOTIDE SEQUENCE [LARGE SCALE GENOMIC DNA]</scope>
    <source>
        <strain evidence="3 4">Bd21</strain>
    </source>
</reference>
<accession>A0A0Q3E3N3</accession>
<evidence type="ECO:0000256" key="1">
    <source>
        <dbReference type="SAM" id="MobiDB-lite"/>
    </source>
</evidence>
<proteinExistence type="predicted"/>
<dbReference type="EMBL" id="CM000884">
    <property type="protein sequence ID" value="KQJ82415.1"/>
    <property type="molecule type" value="Genomic_DNA"/>
</dbReference>
<dbReference type="GO" id="GO:0009579">
    <property type="term" value="C:thylakoid"/>
    <property type="evidence" value="ECO:0000318"/>
    <property type="project" value="GO_Central"/>
</dbReference>
<dbReference type="PANTHER" id="PTHR33391">
    <property type="entry name" value="CYTOCHROME B559 SUBUNIT BETA-RELATED"/>
    <property type="match status" value="1"/>
</dbReference>
<dbReference type="GO" id="GO:0046872">
    <property type="term" value="F:metal ion binding"/>
    <property type="evidence" value="ECO:0007669"/>
    <property type="project" value="InterPro"/>
</dbReference>
<name>A0A0Q3E3N3_BRADI</name>
<dbReference type="AlphaFoldDB" id="A0A0Q3E3N3"/>
<dbReference type="PANTHER" id="PTHR33391:SF21">
    <property type="entry name" value="PSII REACTION CENTER SUBUNIT V"/>
    <property type="match status" value="1"/>
</dbReference>
<organism evidence="3">
    <name type="scientific">Brachypodium distachyon</name>
    <name type="common">Purple false brome</name>
    <name type="synonym">Trachynia distachya</name>
    <dbReference type="NCBI Taxonomy" id="15368"/>
    <lineage>
        <taxon>Eukaryota</taxon>
        <taxon>Viridiplantae</taxon>
        <taxon>Streptophyta</taxon>
        <taxon>Embryophyta</taxon>
        <taxon>Tracheophyta</taxon>
        <taxon>Spermatophyta</taxon>
        <taxon>Magnoliopsida</taxon>
        <taxon>Liliopsida</taxon>
        <taxon>Poales</taxon>
        <taxon>Poaceae</taxon>
        <taxon>BOP clade</taxon>
        <taxon>Pooideae</taxon>
        <taxon>Stipodae</taxon>
        <taxon>Brachypodieae</taxon>
        <taxon>Brachypodium</taxon>
    </lineage>
</organism>
<evidence type="ECO:0000313" key="4">
    <source>
        <dbReference type="EnsemblPlants" id="KQJ82415"/>
    </source>
</evidence>
<dbReference type="InterPro" id="IPR037025">
    <property type="entry name" value="PSII_cyt_b559_asu_sf"/>
</dbReference>
<dbReference type="Proteomes" id="UP000008810">
    <property type="component" value="Chromosome 5"/>
</dbReference>
<dbReference type="Pfam" id="PF00284">
    <property type="entry name" value="Cytochrom_B559a"/>
    <property type="match status" value="1"/>
</dbReference>
<feature type="region of interest" description="Disordered" evidence="1">
    <location>
        <begin position="58"/>
        <end position="77"/>
    </location>
</feature>
<reference evidence="4" key="3">
    <citation type="submission" date="2018-08" db="UniProtKB">
        <authorList>
            <consortium name="EnsemblPlants"/>
        </authorList>
    </citation>
    <scope>IDENTIFICATION</scope>
    <source>
        <strain evidence="4">cv. Bd21</strain>
    </source>
</reference>
<dbReference type="Gene3D" id="1.20.5.860">
    <property type="entry name" value="Photosystem II cytochrome b559, alpha subunit"/>
    <property type="match status" value="1"/>
</dbReference>
<dbReference type="InParanoid" id="A0A0Q3E3N3"/>
<evidence type="ECO:0000313" key="3">
    <source>
        <dbReference type="EMBL" id="KQJ82415.1"/>
    </source>
</evidence>
<dbReference type="SUPFAM" id="SSF161045">
    <property type="entry name" value="Cytochrome b559 subunits"/>
    <property type="match status" value="1"/>
</dbReference>
<dbReference type="GO" id="GO:0020037">
    <property type="term" value="F:heme binding"/>
    <property type="evidence" value="ECO:0007669"/>
    <property type="project" value="InterPro"/>
</dbReference>